<dbReference type="EC" id="2.1.1.103" evidence="1"/>
<proteinExistence type="predicted"/>
<dbReference type="AlphaFoldDB" id="A0A2P6PUX5"/>
<keyword evidence="1" id="KW-0489">Methyltransferase</keyword>
<accession>A0A2P6PUX5</accession>
<keyword evidence="2" id="KW-1185">Reference proteome</keyword>
<keyword evidence="1" id="KW-0808">Transferase</keyword>
<name>A0A2P6PUX5_ROSCH</name>
<comment type="caution">
    <text evidence="1">The sequence shown here is derived from an EMBL/GenBank/DDBJ whole genome shotgun (WGS) entry which is preliminary data.</text>
</comment>
<reference evidence="1 2" key="1">
    <citation type="journal article" date="2018" name="Nat. Genet.">
        <title>The Rosa genome provides new insights in the design of modern roses.</title>
        <authorList>
            <person name="Bendahmane M."/>
        </authorList>
    </citation>
    <scope>NUCLEOTIDE SEQUENCE [LARGE SCALE GENOMIC DNA]</scope>
    <source>
        <strain evidence="2">cv. Old Blush</strain>
    </source>
</reference>
<dbReference type="Gramene" id="PRQ25731">
    <property type="protein sequence ID" value="PRQ25731"/>
    <property type="gene ID" value="RchiOBHm_Chr6g0286861"/>
</dbReference>
<dbReference type="Proteomes" id="UP000238479">
    <property type="component" value="Chromosome 6"/>
</dbReference>
<evidence type="ECO:0000313" key="2">
    <source>
        <dbReference type="Proteomes" id="UP000238479"/>
    </source>
</evidence>
<dbReference type="GO" id="GO:0032259">
    <property type="term" value="P:methylation"/>
    <property type="evidence" value="ECO:0007669"/>
    <property type="project" value="UniProtKB-KW"/>
</dbReference>
<sequence length="75" mass="8668">MHSLKFLQRELNAIEKDKDAFIDDFYKEDYNDMVDGRQRWLGLTLESRSGASSLPIINGYYTSSFAYADAKLYSS</sequence>
<evidence type="ECO:0000313" key="1">
    <source>
        <dbReference type="EMBL" id="PRQ25731.1"/>
    </source>
</evidence>
<dbReference type="EMBL" id="PDCK01000044">
    <property type="protein sequence ID" value="PRQ25731.1"/>
    <property type="molecule type" value="Genomic_DNA"/>
</dbReference>
<organism evidence="1 2">
    <name type="scientific">Rosa chinensis</name>
    <name type="common">China rose</name>
    <dbReference type="NCBI Taxonomy" id="74649"/>
    <lineage>
        <taxon>Eukaryota</taxon>
        <taxon>Viridiplantae</taxon>
        <taxon>Streptophyta</taxon>
        <taxon>Embryophyta</taxon>
        <taxon>Tracheophyta</taxon>
        <taxon>Spermatophyta</taxon>
        <taxon>Magnoliopsida</taxon>
        <taxon>eudicotyledons</taxon>
        <taxon>Gunneridae</taxon>
        <taxon>Pentapetalae</taxon>
        <taxon>rosids</taxon>
        <taxon>fabids</taxon>
        <taxon>Rosales</taxon>
        <taxon>Rosaceae</taxon>
        <taxon>Rosoideae</taxon>
        <taxon>Rosoideae incertae sedis</taxon>
        <taxon>Rosa</taxon>
    </lineage>
</organism>
<protein>
    <submittedName>
        <fullName evidence="1">Putative phosphoethanolamine N-methyltransferase</fullName>
        <ecNumber evidence="1">2.1.1.103</ecNumber>
    </submittedName>
</protein>
<gene>
    <name evidence="1" type="ORF">RchiOBHm_Chr6g0286861</name>
</gene>
<dbReference type="GO" id="GO:0000234">
    <property type="term" value="F:phosphoethanolamine N-methyltransferase activity"/>
    <property type="evidence" value="ECO:0007669"/>
    <property type="project" value="UniProtKB-EC"/>
</dbReference>